<dbReference type="InterPro" id="IPR050154">
    <property type="entry name" value="UbiB_kinase"/>
</dbReference>
<protein>
    <recommendedName>
        <fullName evidence="3">ABC1 atypical kinase-like domain-containing protein</fullName>
    </recommendedName>
</protein>
<keyword evidence="2" id="KW-0732">Signal</keyword>
<evidence type="ECO:0000259" key="3">
    <source>
        <dbReference type="Pfam" id="PF03109"/>
    </source>
</evidence>
<proteinExistence type="inferred from homology"/>
<dbReference type="CDD" id="cd05121">
    <property type="entry name" value="ABC1_ADCK3-like"/>
    <property type="match status" value="1"/>
</dbReference>
<comment type="similarity">
    <text evidence="1">Belongs to the protein kinase superfamily. ADCK protein kinase family.</text>
</comment>
<dbReference type="InterPro" id="IPR004147">
    <property type="entry name" value="ABC1_dom"/>
</dbReference>
<organism evidence="4">
    <name type="scientific">Guillardia theta</name>
    <name type="common">Cryptophyte</name>
    <name type="synonym">Cryptomonas phi</name>
    <dbReference type="NCBI Taxonomy" id="55529"/>
    <lineage>
        <taxon>Eukaryota</taxon>
        <taxon>Cryptophyceae</taxon>
        <taxon>Pyrenomonadales</taxon>
        <taxon>Geminigeraceae</taxon>
        <taxon>Guillardia</taxon>
    </lineage>
</organism>
<dbReference type="AlphaFoldDB" id="A0A7S4KRC4"/>
<gene>
    <name evidence="4" type="ORF">GTHE00462_LOCUS17077</name>
</gene>
<dbReference type="InterPro" id="IPR011009">
    <property type="entry name" value="Kinase-like_dom_sf"/>
</dbReference>
<dbReference type="Gene3D" id="1.10.510.10">
    <property type="entry name" value="Transferase(Phosphotransferase) domain 1"/>
    <property type="match status" value="1"/>
</dbReference>
<reference evidence="4" key="1">
    <citation type="submission" date="2021-01" db="EMBL/GenBank/DDBJ databases">
        <authorList>
            <person name="Corre E."/>
            <person name="Pelletier E."/>
            <person name="Niang G."/>
            <person name="Scheremetjew M."/>
            <person name="Finn R."/>
            <person name="Kale V."/>
            <person name="Holt S."/>
            <person name="Cochrane G."/>
            <person name="Meng A."/>
            <person name="Brown T."/>
            <person name="Cohen L."/>
        </authorList>
    </citation>
    <scope>NUCLEOTIDE SEQUENCE</scope>
    <source>
        <strain evidence="4">CCMP 2712</strain>
    </source>
</reference>
<dbReference type="EMBL" id="HBKN01021753">
    <property type="protein sequence ID" value="CAE2303095.1"/>
    <property type="molecule type" value="Transcribed_RNA"/>
</dbReference>
<dbReference type="SUPFAM" id="SSF56112">
    <property type="entry name" value="Protein kinase-like (PK-like)"/>
    <property type="match status" value="1"/>
</dbReference>
<feature type="domain" description="ABC1 atypical kinase-like" evidence="3">
    <location>
        <begin position="249"/>
        <end position="494"/>
    </location>
</feature>
<dbReference type="Pfam" id="PF03109">
    <property type="entry name" value="ABC1"/>
    <property type="match status" value="1"/>
</dbReference>
<evidence type="ECO:0000256" key="1">
    <source>
        <dbReference type="ARBA" id="ARBA00009670"/>
    </source>
</evidence>
<feature type="signal peptide" evidence="2">
    <location>
        <begin position="1"/>
        <end position="21"/>
    </location>
</feature>
<evidence type="ECO:0000256" key="2">
    <source>
        <dbReference type="SAM" id="SignalP"/>
    </source>
</evidence>
<accession>A0A7S4KRC4</accession>
<dbReference type="PANTHER" id="PTHR10566">
    <property type="entry name" value="CHAPERONE-ACTIVITY OF BC1 COMPLEX CABC1 -RELATED"/>
    <property type="match status" value="1"/>
</dbReference>
<sequence length="708" mass="78696">MRARIFHVLLMFASLSTLGTSFLTGETKSSAACLSFARPPHLRHNDAKAHLPAVCSSRRGAGAGAGAGARVGERAMGNAGQLRMATASRDLRWREGSSGFSYLERKLVKKIQEGMRELDRLRNGEEKEEDLEYCNLPDPEGIARQEAREADRGLCKINRYNPDVLLPSSLEENLRCGARLAQVLAVVTSLSASLAFKGGAERRKEDVKAEAEQLRKTLISLGPTFIKVGQVLANRPDIVRADYMEELTKLQDKVPAFSSEQAYKIIEEEIGRPISSIFEELSPEPIAAASIGQVYKGKLLGSGDVVAVKVQRPQVSAIIKRDLYLLRLISKVFNDVAVRRLGVDAVTLVDEFAENLLEELDYVQEAQNIQDFERNFRGDPNVKIPSVYKNLSSEKVLVMEWIDGVRCTDLEKLDELGVPVKEFIRVGVEAGMRQLLEFGLFHGDPHPGNVFALADGRIAYVDFGSVAEISQTNKEALLDAVVHAIHQDFDEIARDMQRLGFIAEGTNMRPISSALQGMWADAVGKNLADFNFRTVTKQFSNLVFKYPIRVPERFALVIRTLLTQEGICLLLDPNFKLLEVAYPYVAKRLLRDPLYCYRLPQVLMKKVPEAEKPVFDFGRLFSLLYVATAVAGRGPRALLGLVRTAFDALALTWRKPSLAMSLAQGMLRWARTKALVVARSSTGMLKDKLAQTWRRLFGSRAAAGDRRG</sequence>
<name>A0A7S4KRC4_GUITH</name>
<dbReference type="PANTHER" id="PTHR10566:SF53">
    <property type="entry name" value="PROTEIN ACTIVITY OF BC1 COMPLEX KINASE 1, CHLOROPLASTIC"/>
    <property type="match status" value="1"/>
</dbReference>
<evidence type="ECO:0000313" key="4">
    <source>
        <dbReference type="EMBL" id="CAE2303095.1"/>
    </source>
</evidence>
<feature type="chain" id="PRO_5030884844" description="ABC1 atypical kinase-like domain-containing protein" evidence="2">
    <location>
        <begin position="22"/>
        <end position="708"/>
    </location>
</feature>